<accession>A0A699YIY2</accession>
<proteinExistence type="predicted"/>
<dbReference type="SUPFAM" id="SSF51735">
    <property type="entry name" value="NAD(P)-binding Rossmann-fold domains"/>
    <property type="match status" value="1"/>
</dbReference>
<dbReference type="Proteomes" id="UP000485058">
    <property type="component" value="Unassembled WGS sequence"/>
</dbReference>
<dbReference type="PANTHER" id="PTHR43242">
    <property type="entry name" value="NAD(P)-BINDING ROSSMANN-FOLD SUPERFAMILY PROTEIN"/>
    <property type="match status" value="1"/>
</dbReference>
<protein>
    <submittedName>
        <fullName evidence="2">Methionine adenosyltransferase regulatory beta subunit-related</fullName>
    </submittedName>
</protein>
<dbReference type="InterPro" id="IPR029903">
    <property type="entry name" value="RmlD-like-bd"/>
</dbReference>
<keyword evidence="3" id="KW-1185">Reference proteome</keyword>
<sequence length="206" mass="22321">MSTDQVYDGSQPHWKETDPCRPVNAYGRSKLKAEQLIQAQWPRSVSLRSSIIVGPQPASPLTRTLFLQFVDAALTSGQPTSFFEDEWRCPVYVQDIVAVVQKLAAWQVEAGAEAKCGEARPLTLPSVLNMGGPDRLSRVDMALMVAHHRGHSPSLVRPAPSASVARGVASPQDISMDVSSLTLLLGRPPTPLAQVLEQIWPTCSAA</sequence>
<dbReference type="GO" id="GO:0016740">
    <property type="term" value="F:transferase activity"/>
    <property type="evidence" value="ECO:0007669"/>
    <property type="project" value="UniProtKB-KW"/>
</dbReference>
<organism evidence="2 3">
    <name type="scientific">Haematococcus lacustris</name>
    <name type="common">Green alga</name>
    <name type="synonym">Haematococcus pluvialis</name>
    <dbReference type="NCBI Taxonomy" id="44745"/>
    <lineage>
        <taxon>Eukaryota</taxon>
        <taxon>Viridiplantae</taxon>
        <taxon>Chlorophyta</taxon>
        <taxon>core chlorophytes</taxon>
        <taxon>Chlorophyceae</taxon>
        <taxon>CS clade</taxon>
        <taxon>Chlamydomonadales</taxon>
        <taxon>Haematococcaceae</taxon>
        <taxon>Haematococcus</taxon>
    </lineage>
</organism>
<dbReference type="Pfam" id="PF04321">
    <property type="entry name" value="RmlD_sub_bind"/>
    <property type="match status" value="1"/>
</dbReference>
<evidence type="ECO:0000313" key="2">
    <source>
        <dbReference type="EMBL" id="GFH07858.1"/>
    </source>
</evidence>
<comment type="caution">
    <text evidence="2">The sequence shown here is derived from an EMBL/GenBank/DDBJ whole genome shotgun (WGS) entry which is preliminary data.</text>
</comment>
<dbReference type="AlphaFoldDB" id="A0A699YIY2"/>
<dbReference type="PANTHER" id="PTHR43242:SF1">
    <property type="entry name" value="NAD(P)-BINDING ROSSMANN-FOLD SUPERFAMILY PROTEIN"/>
    <property type="match status" value="1"/>
</dbReference>
<reference evidence="2 3" key="1">
    <citation type="submission" date="2020-02" db="EMBL/GenBank/DDBJ databases">
        <title>Draft genome sequence of Haematococcus lacustris strain NIES-144.</title>
        <authorList>
            <person name="Morimoto D."/>
            <person name="Nakagawa S."/>
            <person name="Yoshida T."/>
            <person name="Sawayama S."/>
        </authorList>
    </citation>
    <scope>NUCLEOTIDE SEQUENCE [LARGE SCALE GENOMIC DNA]</scope>
    <source>
        <strain evidence="2 3">NIES-144</strain>
    </source>
</reference>
<dbReference type="Gene3D" id="3.40.50.720">
    <property type="entry name" value="NAD(P)-binding Rossmann-like Domain"/>
    <property type="match status" value="1"/>
</dbReference>
<keyword evidence="2" id="KW-0808">Transferase</keyword>
<feature type="domain" description="RmlD-like substrate binding" evidence="1">
    <location>
        <begin position="1"/>
        <end position="198"/>
    </location>
</feature>
<gene>
    <name evidence="2" type="ORF">HaLaN_02720</name>
</gene>
<dbReference type="EMBL" id="BLLF01000120">
    <property type="protein sequence ID" value="GFH07858.1"/>
    <property type="molecule type" value="Genomic_DNA"/>
</dbReference>
<evidence type="ECO:0000313" key="3">
    <source>
        <dbReference type="Proteomes" id="UP000485058"/>
    </source>
</evidence>
<name>A0A699YIY2_HAELA</name>
<evidence type="ECO:0000259" key="1">
    <source>
        <dbReference type="Pfam" id="PF04321"/>
    </source>
</evidence>
<dbReference type="InterPro" id="IPR036291">
    <property type="entry name" value="NAD(P)-bd_dom_sf"/>
</dbReference>